<keyword evidence="7 15" id="KW-1133">Transmembrane helix</keyword>
<keyword evidence="4 15" id="KW-0410">Iron transport</keyword>
<dbReference type="RefSeq" id="WP_126044213.1">
    <property type="nucleotide sequence ID" value="NZ_RXFM01000004.1"/>
</dbReference>
<dbReference type="InterPro" id="IPR005225">
    <property type="entry name" value="Small_GTP-bd"/>
</dbReference>
<feature type="transmembrane region" description="Helical" evidence="15">
    <location>
        <begin position="308"/>
        <end position="325"/>
    </location>
</feature>
<dbReference type="GO" id="GO:0015093">
    <property type="term" value="F:ferrous iron transmembrane transporter activity"/>
    <property type="evidence" value="ECO:0007669"/>
    <property type="project" value="UniProtKB-UniRule"/>
</dbReference>
<feature type="binding site" evidence="14">
    <location>
        <position position="24"/>
    </location>
    <ligand>
        <name>Mg(2+)</name>
        <dbReference type="ChEBI" id="CHEBI:18420"/>
        <label>2</label>
    </ligand>
</feature>
<feature type="transmembrane region" description="Helical" evidence="15">
    <location>
        <begin position="424"/>
        <end position="445"/>
    </location>
</feature>
<dbReference type="PANTHER" id="PTHR43185">
    <property type="entry name" value="FERROUS IRON TRANSPORT PROTEIN B"/>
    <property type="match status" value="1"/>
</dbReference>
<accession>A0A429XUT6</accession>
<protein>
    <recommendedName>
        <fullName evidence="12 15">Ferrous iron transport protein B</fullName>
    </recommendedName>
</protein>
<dbReference type="NCBIfam" id="TIGR00437">
    <property type="entry name" value="feoB"/>
    <property type="match status" value="1"/>
</dbReference>
<keyword evidence="11 15" id="KW-0472">Membrane</keyword>
<dbReference type="PROSITE" id="PS51711">
    <property type="entry name" value="G_FEOB"/>
    <property type="match status" value="1"/>
</dbReference>
<dbReference type="InterPro" id="IPR011642">
    <property type="entry name" value="Gate_dom"/>
</dbReference>
<keyword evidence="6 13" id="KW-0547">Nucleotide-binding</keyword>
<feature type="domain" description="FeoB-type G" evidence="16">
    <location>
        <begin position="3"/>
        <end position="168"/>
    </location>
</feature>
<evidence type="ECO:0000256" key="4">
    <source>
        <dbReference type="ARBA" id="ARBA00022496"/>
    </source>
</evidence>
<evidence type="ECO:0000256" key="13">
    <source>
        <dbReference type="PIRSR" id="PIRSR603373-1"/>
    </source>
</evidence>
<organism evidence="17 18">
    <name type="scientific">Candidatus Aquarickettsia rohweri</name>
    <dbReference type="NCBI Taxonomy" id="2602574"/>
    <lineage>
        <taxon>Bacteria</taxon>
        <taxon>Pseudomonadati</taxon>
        <taxon>Pseudomonadota</taxon>
        <taxon>Alphaproteobacteria</taxon>
        <taxon>Rickettsiales</taxon>
        <taxon>Candidatus Midichloriaceae</taxon>
        <taxon>Candidatus Aquarickettsia</taxon>
    </lineage>
</organism>
<feature type="binding site" evidence="13">
    <location>
        <begin position="35"/>
        <end position="39"/>
    </location>
    <ligand>
        <name>GTP</name>
        <dbReference type="ChEBI" id="CHEBI:37565"/>
        <label>2</label>
    </ligand>
</feature>
<keyword evidence="14" id="KW-0479">Metal-binding</keyword>
<dbReference type="InterPro" id="IPR003373">
    <property type="entry name" value="Fe2_transport_prot-B"/>
</dbReference>
<keyword evidence="9" id="KW-0406">Ion transport</keyword>
<dbReference type="GO" id="GO:0005525">
    <property type="term" value="F:GTP binding"/>
    <property type="evidence" value="ECO:0007669"/>
    <property type="project" value="UniProtKB-KW"/>
</dbReference>
<comment type="function">
    <text evidence="15">Probable transporter of a GTP-driven Fe(2+) uptake system.</text>
</comment>
<name>A0A429XUT6_9RICK</name>
<comment type="caution">
    <text evidence="17">The sequence shown here is derived from an EMBL/GenBank/DDBJ whole genome shotgun (WGS) entry which is preliminary data.</text>
</comment>
<feature type="transmembrane region" description="Helical" evidence="15">
    <location>
        <begin position="697"/>
        <end position="718"/>
    </location>
</feature>
<dbReference type="Pfam" id="PF07670">
    <property type="entry name" value="Gate"/>
    <property type="match status" value="2"/>
</dbReference>
<feature type="transmembrane region" description="Helical" evidence="15">
    <location>
        <begin position="281"/>
        <end position="302"/>
    </location>
</feature>
<evidence type="ECO:0000256" key="11">
    <source>
        <dbReference type="ARBA" id="ARBA00023136"/>
    </source>
</evidence>
<feature type="binding site" evidence="13">
    <location>
        <begin position="56"/>
        <end position="59"/>
    </location>
    <ligand>
        <name>GTP</name>
        <dbReference type="ChEBI" id="CHEBI:37565"/>
        <label>3</label>
    </ligand>
</feature>
<dbReference type="Gene3D" id="1.10.287.1770">
    <property type="match status" value="1"/>
</dbReference>
<evidence type="ECO:0000256" key="12">
    <source>
        <dbReference type="NCBIfam" id="TIGR00437"/>
    </source>
</evidence>
<evidence type="ECO:0000256" key="15">
    <source>
        <dbReference type="RuleBase" id="RU362098"/>
    </source>
</evidence>
<evidence type="ECO:0000259" key="16">
    <source>
        <dbReference type="PROSITE" id="PS51711"/>
    </source>
</evidence>
<dbReference type="GO" id="GO:0005886">
    <property type="term" value="C:plasma membrane"/>
    <property type="evidence" value="ECO:0007669"/>
    <property type="project" value="UniProtKB-SubCell"/>
</dbReference>
<keyword evidence="8 15" id="KW-0408">Iron</keyword>
<feature type="transmembrane region" description="Helical" evidence="15">
    <location>
        <begin position="730"/>
        <end position="751"/>
    </location>
</feature>
<keyword evidence="2 15" id="KW-0813">Transport</keyword>
<dbReference type="EMBL" id="RXFM01000004">
    <property type="protein sequence ID" value="RST71949.1"/>
    <property type="molecule type" value="Genomic_DNA"/>
</dbReference>
<feature type="transmembrane region" description="Helical" evidence="15">
    <location>
        <begin position="451"/>
        <end position="471"/>
    </location>
</feature>
<sequence length="759" mass="85941">MEEISIGIIGNPNSGKSTIFNELTGLKQKAANWSGVTVEKKVGRFYNKNHKVQLVDLPGLYSLGVGGKTSLDQKIAINYIKEGNFDCIINVIDSVNFKKSLYLTLQLLEREIPVILVFNMEDISKNKGIFIDHEKISELLKCPVISISAKNRGDIIRLKDFLIESKKIKNSLDIFDFYSKKISKYYFDVENFLRKKFPNISNEEKIELLEGNYQNFDNELKKFIKKIYKDLEKEFGQTSDLVLVNSRYNFIEKISKQICKSGISNSQSFSDKIDNIVLNKFLSVPIFLLSLYLMFVFSINIGGVFQEFFSLIAEATFIDIPLYIISKIYMSGWINILIHGLGGAVQTIASFIPIIMAMYIFLSFLEDSGYIARSAVIANKMMKIVGLSGQSFLPLMVGFGCNVPAITGARMLSNHSERISTIMMMPFISCTARLAVYTLFCYIFFPNNTQNIIFVLYILGICMALITGLLLKGKSQNLANSNMLIELPEYKLPKFKTIINTSLIKTKSFIFGAGKTIIVVFFIIHLINSIEIPIKNGEGKYHKENIINIFGKNIVHIFKPIGLKNENWPAAVGIITGIFAKEIVVGTLVSLYSDKIDKPDNQKQISIVSKYKRAFFSIFEKIKGVLTDNFDKLYNLTNTGAINNYYEDNQINNSIIRNISKNFEDKIAVLSYLIFILIYFPCVSVFGVISNEIGKKWALISAIWSTISAYSISVIFYQVSNLIINSNINYVYLLLGSFILITSSFLLRYICITNRSIIV</sequence>
<dbReference type="Pfam" id="PF07664">
    <property type="entry name" value="FeoB_C"/>
    <property type="match status" value="1"/>
</dbReference>
<feature type="binding site" evidence="13">
    <location>
        <begin position="119"/>
        <end position="122"/>
    </location>
    <ligand>
        <name>GTP</name>
        <dbReference type="ChEBI" id="CHEBI:37565"/>
        <label>1</label>
    </ligand>
</feature>
<reference evidence="18" key="1">
    <citation type="submission" date="2018-11" db="EMBL/GenBank/DDBJ databases">
        <title>Phylogenetic, genomic, and biogeographic characterization of a novel and ubiquitous marine invertebrate-associated Rickettsiales parasite, Candidatus Marinoinvertebrata rohwerii, gen. nov., sp. nov.</title>
        <authorList>
            <person name="Klinges J.G."/>
            <person name="Rosales S.M."/>
            <person name="Mcminds R."/>
            <person name="Shaver E.C."/>
            <person name="Shantz A."/>
            <person name="Peters E.C."/>
            <person name="Burkepile D.E."/>
            <person name="Silliman B.R."/>
            <person name="Vega Thurber R.L."/>
        </authorList>
    </citation>
    <scope>NUCLEOTIDE SEQUENCE [LARGE SCALE GENOMIC DNA]</scope>
    <source>
        <strain evidence="18">a_cerv_44</strain>
    </source>
</reference>
<dbReference type="AlphaFoldDB" id="A0A429XUT6"/>
<feature type="transmembrane region" description="Helical" evidence="15">
    <location>
        <begin position="391"/>
        <end position="412"/>
    </location>
</feature>
<evidence type="ECO:0000256" key="7">
    <source>
        <dbReference type="ARBA" id="ARBA00022989"/>
    </source>
</evidence>
<feature type="binding site" evidence="13">
    <location>
        <begin position="10"/>
        <end position="17"/>
    </location>
    <ligand>
        <name>GTP</name>
        <dbReference type="ChEBI" id="CHEBI:37565"/>
        <label>1</label>
    </ligand>
</feature>
<dbReference type="InterPro" id="IPR027417">
    <property type="entry name" value="P-loop_NTPase"/>
</dbReference>
<evidence type="ECO:0000256" key="1">
    <source>
        <dbReference type="ARBA" id="ARBA00004651"/>
    </source>
</evidence>
<proteinExistence type="inferred from homology"/>
<keyword evidence="5 15" id="KW-0812">Transmembrane</keyword>
<evidence type="ECO:0000313" key="17">
    <source>
        <dbReference type="EMBL" id="RST71949.1"/>
    </source>
</evidence>
<evidence type="ECO:0000256" key="10">
    <source>
        <dbReference type="ARBA" id="ARBA00023134"/>
    </source>
</evidence>
<feature type="binding site" evidence="14">
    <location>
        <position position="25"/>
    </location>
    <ligand>
        <name>Mg(2+)</name>
        <dbReference type="ChEBI" id="CHEBI:18420"/>
        <label>2</label>
    </ligand>
</feature>
<evidence type="ECO:0000256" key="2">
    <source>
        <dbReference type="ARBA" id="ARBA00022448"/>
    </source>
</evidence>
<evidence type="ECO:0000256" key="14">
    <source>
        <dbReference type="PIRSR" id="PIRSR603373-2"/>
    </source>
</evidence>
<dbReference type="InterPro" id="IPR030389">
    <property type="entry name" value="G_FEOB_dom"/>
</dbReference>
<evidence type="ECO:0000256" key="5">
    <source>
        <dbReference type="ARBA" id="ARBA00022692"/>
    </source>
</evidence>
<feature type="transmembrane region" description="Helical" evidence="15">
    <location>
        <begin position="669"/>
        <end position="690"/>
    </location>
</feature>
<dbReference type="Pfam" id="PF02421">
    <property type="entry name" value="FeoB_N"/>
    <property type="match status" value="1"/>
</dbReference>
<keyword evidence="18" id="KW-1185">Reference proteome</keyword>
<dbReference type="Pfam" id="PF17910">
    <property type="entry name" value="FeoB_Cyto"/>
    <property type="match status" value="1"/>
</dbReference>
<feature type="transmembrane region" description="Helical" evidence="15">
    <location>
        <begin position="337"/>
        <end position="362"/>
    </location>
</feature>
<dbReference type="InterPro" id="IPR006073">
    <property type="entry name" value="GTP-bd"/>
</dbReference>
<dbReference type="CDD" id="cd01879">
    <property type="entry name" value="FeoB"/>
    <property type="match status" value="1"/>
</dbReference>
<keyword evidence="14" id="KW-0460">Magnesium</keyword>
<evidence type="ECO:0000313" key="18">
    <source>
        <dbReference type="Proteomes" id="UP000279470"/>
    </source>
</evidence>
<comment type="subcellular location">
    <subcellularLocation>
        <location evidence="15">Cell inner membrane</location>
        <topology evidence="15">Multi-pass membrane protein</topology>
    </subcellularLocation>
    <subcellularLocation>
        <location evidence="1">Cell membrane</location>
        <topology evidence="1">Multi-pass membrane protein</topology>
    </subcellularLocation>
</comment>
<evidence type="ECO:0000256" key="6">
    <source>
        <dbReference type="ARBA" id="ARBA00022741"/>
    </source>
</evidence>
<dbReference type="GO" id="GO:0046872">
    <property type="term" value="F:metal ion binding"/>
    <property type="evidence" value="ECO:0007669"/>
    <property type="project" value="UniProtKB-KW"/>
</dbReference>
<dbReference type="Proteomes" id="UP000279470">
    <property type="component" value="Unassembled WGS sequence"/>
</dbReference>
<dbReference type="OrthoDB" id="9809127at2"/>
<dbReference type="NCBIfam" id="TIGR00231">
    <property type="entry name" value="small_GTP"/>
    <property type="match status" value="1"/>
</dbReference>
<evidence type="ECO:0000256" key="9">
    <source>
        <dbReference type="ARBA" id="ARBA00023065"/>
    </source>
</evidence>
<dbReference type="Gene3D" id="3.40.50.300">
    <property type="entry name" value="P-loop containing nucleotide triphosphate hydrolases"/>
    <property type="match status" value="1"/>
</dbReference>
<comment type="similarity">
    <text evidence="15">Belongs to the TRAFAC class TrmE-Era-EngA-EngB-Septin-like GTPase superfamily. FeoB GTPase (TC 9.A.8) family.</text>
</comment>
<dbReference type="SUPFAM" id="SSF52540">
    <property type="entry name" value="P-loop containing nucleoside triphosphate hydrolases"/>
    <property type="match status" value="1"/>
</dbReference>
<dbReference type="InterPro" id="IPR011640">
    <property type="entry name" value="Fe2_transport_prot_B_C"/>
</dbReference>
<dbReference type="InterPro" id="IPR041069">
    <property type="entry name" value="FeoB_Cyto"/>
</dbReference>
<dbReference type="InterPro" id="IPR050860">
    <property type="entry name" value="FeoB_GTPase"/>
</dbReference>
<keyword evidence="3" id="KW-1003">Cell membrane</keyword>
<gene>
    <name evidence="17" type="primary">feoB</name>
    <name evidence="17" type="ORF">EIC27_00520</name>
</gene>
<dbReference type="PANTHER" id="PTHR43185:SF1">
    <property type="entry name" value="FE(2+) TRANSPORTER FEOB"/>
    <property type="match status" value="1"/>
</dbReference>
<evidence type="ECO:0000256" key="3">
    <source>
        <dbReference type="ARBA" id="ARBA00022475"/>
    </source>
</evidence>
<feature type="binding site" evidence="14">
    <location>
        <position position="21"/>
    </location>
    <ligand>
        <name>Mg(2+)</name>
        <dbReference type="ChEBI" id="CHEBI:18420"/>
        <label>2</label>
    </ligand>
</feature>
<feature type="transmembrane region" description="Helical" evidence="15">
    <location>
        <begin position="509"/>
        <end position="527"/>
    </location>
</feature>
<keyword evidence="10 13" id="KW-0342">GTP-binding</keyword>
<dbReference type="PRINTS" id="PR00326">
    <property type="entry name" value="GTP1OBG"/>
</dbReference>
<evidence type="ECO:0000256" key="8">
    <source>
        <dbReference type="ARBA" id="ARBA00023004"/>
    </source>
</evidence>